<gene>
    <name evidence="7" type="ORF">MACK_001766</name>
</gene>
<feature type="domain" description="AP2/ERF" evidence="6">
    <location>
        <begin position="103"/>
        <end position="153"/>
    </location>
</feature>
<dbReference type="GO" id="GO:0003677">
    <property type="term" value="F:DNA binding"/>
    <property type="evidence" value="ECO:0007669"/>
    <property type="project" value="UniProtKB-KW"/>
</dbReference>
<name>A0A976MAJ9_THEOR</name>
<evidence type="ECO:0000256" key="4">
    <source>
        <dbReference type="ARBA" id="ARBA00023163"/>
    </source>
</evidence>
<evidence type="ECO:0000313" key="7">
    <source>
        <dbReference type="EMBL" id="UKK00955.1"/>
    </source>
</evidence>
<accession>A0A976MAJ9</accession>
<dbReference type="Gene3D" id="1.20.5.2050">
    <property type="match status" value="1"/>
</dbReference>
<proteinExistence type="predicted"/>
<dbReference type="GO" id="GO:0005634">
    <property type="term" value="C:nucleus"/>
    <property type="evidence" value="ECO:0007669"/>
    <property type="project" value="UniProtKB-SubCell"/>
</dbReference>
<dbReference type="AlphaFoldDB" id="A0A976MAJ9"/>
<evidence type="ECO:0000259" key="6">
    <source>
        <dbReference type="Pfam" id="PF00847"/>
    </source>
</evidence>
<dbReference type="EMBL" id="CP056070">
    <property type="protein sequence ID" value="UKK00955.1"/>
    <property type="molecule type" value="Genomic_DNA"/>
</dbReference>
<comment type="subcellular location">
    <subcellularLocation>
        <location evidence="1">Nucleus</location>
    </subcellularLocation>
</comment>
<evidence type="ECO:0000313" key="8">
    <source>
        <dbReference type="Proteomes" id="UP000244811"/>
    </source>
</evidence>
<evidence type="ECO:0000256" key="2">
    <source>
        <dbReference type="ARBA" id="ARBA00023015"/>
    </source>
</evidence>
<organism evidence="7 8">
    <name type="scientific">Theileria orientalis</name>
    <dbReference type="NCBI Taxonomy" id="68886"/>
    <lineage>
        <taxon>Eukaryota</taxon>
        <taxon>Sar</taxon>
        <taxon>Alveolata</taxon>
        <taxon>Apicomplexa</taxon>
        <taxon>Aconoidasida</taxon>
        <taxon>Piroplasmida</taxon>
        <taxon>Theileriidae</taxon>
        <taxon>Theileria</taxon>
    </lineage>
</organism>
<keyword evidence="3" id="KW-0238">DNA-binding</keyword>
<evidence type="ECO:0000256" key="5">
    <source>
        <dbReference type="ARBA" id="ARBA00023242"/>
    </source>
</evidence>
<reference evidence="7" key="1">
    <citation type="submission" date="2022-07" db="EMBL/GenBank/DDBJ databases">
        <title>Evaluation of T. orientalis genome assembly methods using nanopore sequencing and analysis of variation between genomes.</title>
        <authorList>
            <person name="Yam J."/>
            <person name="Micallef M.L."/>
            <person name="Liu M."/>
            <person name="Djordjevic S.P."/>
            <person name="Bogema D.R."/>
            <person name="Jenkins C."/>
        </authorList>
    </citation>
    <scope>NUCLEOTIDE SEQUENCE</scope>
    <source>
        <strain evidence="7">Goon Nure</strain>
    </source>
</reference>
<evidence type="ECO:0000256" key="3">
    <source>
        <dbReference type="ARBA" id="ARBA00023125"/>
    </source>
</evidence>
<dbReference type="GO" id="GO:0003700">
    <property type="term" value="F:DNA-binding transcription factor activity"/>
    <property type="evidence" value="ECO:0007669"/>
    <property type="project" value="InterPro"/>
</dbReference>
<dbReference type="Proteomes" id="UP000244811">
    <property type="component" value="Chromosome 3"/>
</dbReference>
<keyword evidence="5" id="KW-0539">Nucleus</keyword>
<protein>
    <submittedName>
        <fullName evidence="7">Trophozoite protein</fullName>
    </submittedName>
</protein>
<keyword evidence="4" id="KW-0804">Transcription</keyword>
<dbReference type="InterPro" id="IPR001471">
    <property type="entry name" value="AP2/ERF_dom"/>
</dbReference>
<sequence>MSSYMILKRFFSTRSYKPPTKEIMHPFITEPEHLSLNPIYKSAKTRGLQEFIPKDYYRHMKLESTRSGEYLGEDFPFNFLGKDRVWRSRKYNVIVNPVPIDVSRVKCVDFYKRLQVWSTHWYENGIRRMRWFRCAYGFNRAKKAAEEFRKTLIMAGRVTDMKTESHKRIDTEKLRSIRLLKGKKPPTSA</sequence>
<dbReference type="Pfam" id="PF00847">
    <property type="entry name" value="AP2"/>
    <property type="match status" value="1"/>
</dbReference>
<keyword evidence="2" id="KW-0805">Transcription regulation</keyword>
<evidence type="ECO:0000256" key="1">
    <source>
        <dbReference type="ARBA" id="ARBA00004123"/>
    </source>
</evidence>